<evidence type="ECO:0000313" key="2">
    <source>
        <dbReference type="EMBL" id="GAA3711976.1"/>
    </source>
</evidence>
<dbReference type="EMBL" id="BAABDC010000005">
    <property type="protein sequence ID" value="GAA3711976.1"/>
    <property type="molecule type" value="Genomic_DNA"/>
</dbReference>
<dbReference type="InterPro" id="IPR010598">
    <property type="entry name" value="C5-epim_C"/>
</dbReference>
<evidence type="ECO:0000313" key="3">
    <source>
        <dbReference type="Proteomes" id="UP001501468"/>
    </source>
</evidence>
<dbReference type="Pfam" id="PF06662">
    <property type="entry name" value="C5-epim_C"/>
    <property type="match status" value="1"/>
</dbReference>
<comment type="caution">
    <text evidence="2">The sequence shown here is derived from an EMBL/GenBank/DDBJ whole genome shotgun (WGS) entry which is preliminary data.</text>
</comment>
<gene>
    <name evidence="2" type="ORF">GCM10022399_30980</name>
</gene>
<protein>
    <recommendedName>
        <fullName evidence="1">D-glucuronyl C5-epimerase C-terminal domain-containing protein</fullName>
    </recommendedName>
</protein>
<sequence length="305" mass="32905">MADGWRAVPEMVGKALRATRPAHYPLIASDGQRHFPLDWRELARPSGADGGVHVGTGSIQYLHPVATCFNLIARAQSARLSQTETQFEAIQAGLHALLQAQGADGSFRYPVPVPRYGLQPGWSSALAQGLFVAAVSETVDRLNASDRGRAYDAVGAAVDHMMTPVDKGGCTVTDELGIFLEECPKDKPPYILNGAALAVIGLSCSSDASHRMIADEAAESLARRMGAWDLGYWSRYDLQDPSPSSPDYHALHVSVIRALDGRFPDAGFDEWAIRFADQASSPVNRGRALGSLAVRRVLDVARGRR</sequence>
<organism evidence="2 3">
    <name type="scientific">Terrabacter ginsenosidimutans</name>
    <dbReference type="NCBI Taxonomy" id="490575"/>
    <lineage>
        <taxon>Bacteria</taxon>
        <taxon>Bacillati</taxon>
        <taxon>Actinomycetota</taxon>
        <taxon>Actinomycetes</taxon>
        <taxon>Micrococcales</taxon>
        <taxon>Intrasporangiaceae</taxon>
        <taxon>Terrabacter</taxon>
    </lineage>
</organism>
<evidence type="ECO:0000259" key="1">
    <source>
        <dbReference type="Pfam" id="PF06662"/>
    </source>
</evidence>
<reference evidence="3" key="1">
    <citation type="journal article" date="2019" name="Int. J. Syst. Evol. Microbiol.">
        <title>The Global Catalogue of Microorganisms (GCM) 10K type strain sequencing project: providing services to taxonomists for standard genome sequencing and annotation.</title>
        <authorList>
            <consortium name="The Broad Institute Genomics Platform"/>
            <consortium name="The Broad Institute Genome Sequencing Center for Infectious Disease"/>
            <person name="Wu L."/>
            <person name="Ma J."/>
        </authorList>
    </citation>
    <scope>NUCLEOTIDE SEQUENCE [LARGE SCALE GENOMIC DNA]</scope>
    <source>
        <strain evidence="3">JCM 17125</strain>
    </source>
</reference>
<keyword evidence="3" id="KW-1185">Reference proteome</keyword>
<accession>A0ABP7DYX1</accession>
<dbReference type="Proteomes" id="UP001501468">
    <property type="component" value="Unassembled WGS sequence"/>
</dbReference>
<feature type="domain" description="D-glucuronyl C5-epimerase C-terminal" evidence="1">
    <location>
        <begin position="108"/>
        <end position="275"/>
    </location>
</feature>
<name>A0ABP7DYX1_9MICO</name>
<proteinExistence type="predicted"/>